<organism evidence="1 2">
    <name type="scientific">Persea americana</name>
    <name type="common">Avocado</name>
    <dbReference type="NCBI Taxonomy" id="3435"/>
    <lineage>
        <taxon>Eukaryota</taxon>
        <taxon>Viridiplantae</taxon>
        <taxon>Streptophyta</taxon>
        <taxon>Embryophyta</taxon>
        <taxon>Tracheophyta</taxon>
        <taxon>Spermatophyta</taxon>
        <taxon>Magnoliopsida</taxon>
        <taxon>Magnoliidae</taxon>
        <taxon>Laurales</taxon>
        <taxon>Lauraceae</taxon>
        <taxon>Persea</taxon>
    </lineage>
</organism>
<comment type="caution">
    <text evidence="1">The sequence shown here is derived from an EMBL/GenBank/DDBJ whole genome shotgun (WGS) entry which is preliminary data.</text>
</comment>
<evidence type="ECO:0000313" key="1">
    <source>
        <dbReference type="EMBL" id="KAJ8617418.1"/>
    </source>
</evidence>
<proteinExistence type="predicted"/>
<dbReference type="EMBL" id="CM056812">
    <property type="protein sequence ID" value="KAJ8617418.1"/>
    <property type="molecule type" value="Genomic_DNA"/>
</dbReference>
<dbReference type="Proteomes" id="UP001234297">
    <property type="component" value="Chromosome 4"/>
</dbReference>
<accession>A0ACC2K8Q8</accession>
<sequence length="249" mass="27463">MSSSSTPKKRGLGRGPNQILKAPVNPDERILIQMRPHPDSTTGLRQRLRGRAHLSPTRMQFGQNFRTAVVNRASGAPEGNKAPGTYKGGSISQLQHVATREASSQGRPIHWLDVYVATRDSLPEAVQIVEIYYTLMDERYPEGTSRPPIDQELRERASVVKKNYVKGQGQRRRPTISGTGSSGSQSTQSSCQPMPHTAADCVRAICRDRDLLRTLRVHLQSLDPDELADAVATAAQQETDDEARLDDNA</sequence>
<name>A0ACC2K8Q8_PERAE</name>
<reference evidence="1 2" key="1">
    <citation type="journal article" date="2022" name="Hortic Res">
        <title>A haplotype resolved chromosomal level avocado genome allows analysis of novel avocado genes.</title>
        <authorList>
            <person name="Nath O."/>
            <person name="Fletcher S.J."/>
            <person name="Hayward A."/>
            <person name="Shaw L.M."/>
            <person name="Masouleh A.K."/>
            <person name="Furtado A."/>
            <person name="Henry R.J."/>
            <person name="Mitter N."/>
        </authorList>
    </citation>
    <scope>NUCLEOTIDE SEQUENCE [LARGE SCALE GENOMIC DNA]</scope>
    <source>
        <strain evidence="2">cv. Hass</strain>
    </source>
</reference>
<gene>
    <name evidence="1" type="ORF">MRB53_013604</name>
</gene>
<protein>
    <submittedName>
        <fullName evidence="1">Uncharacterized protein</fullName>
    </submittedName>
</protein>
<keyword evidence="2" id="KW-1185">Reference proteome</keyword>
<evidence type="ECO:0000313" key="2">
    <source>
        <dbReference type="Proteomes" id="UP001234297"/>
    </source>
</evidence>